<evidence type="ECO:0000313" key="1">
    <source>
        <dbReference type="EMBL" id="KAI5064815.1"/>
    </source>
</evidence>
<accession>A0A9D4UBN6</accession>
<protein>
    <submittedName>
        <fullName evidence="1">Uncharacterized protein</fullName>
    </submittedName>
</protein>
<evidence type="ECO:0000313" key="2">
    <source>
        <dbReference type="Proteomes" id="UP000886520"/>
    </source>
</evidence>
<dbReference type="Proteomes" id="UP000886520">
    <property type="component" value="Chromosome 19"/>
</dbReference>
<sequence length="86" mass="9341">MGHSNKGCPFLGLLPPLSSHSPRPNTVPCFEPLLWKQASPLSHSPPLPIPAIWVVSHVTVLWGPPSRSLSHSQIVAHAGSLQWIQE</sequence>
<organism evidence="1 2">
    <name type="scientific">Adiantum capillus-veneris</name>
    <name type="common">Maidenhair fern</name>
    <dbReference type="NCBI Taxonomy" id="13818"/>
    <lineage>
        <taxon>Eukaryota</taxon>
        <taxon>Viridiplantae</taxon>
        <taxon>Streptophyta</taxon>
        <taxon>Embryophyta</taxon>
        <taxon>Tracheophyta</taxon>
        <taxon>Polypodiopsida</taxon>
        <taxon>Polypodiidae</taxon>
        <taxon>Polypodiales</taxon>
        <taxon>Pteridineae</taxon>
        <taxon>Pteridaceae</taxon>
        <taxon>Vittarioideae</taxon>
        <taxon>Adiantum</taxon>
    </lineage>
</organism>
<name>A0A9D4UBN6_ADICA</name>
<proteinExistence type="predicted"/>
<reference evidence="1" key="1">
    <citation type="submission" date="2021-01" db="EMBL/GenBank/DDBJ databases">
        <title>Adiantum capillus-veneris genome.</title>
        <authorList>
            <person name="Fang Y."/>
            <person name="Liao Q."/>
        </authorList>
    </citation>
    <scope>NUCLEOTIDE SEQUENCE</scope>
    <source>
        <strain evidence="1">H3</strain>
        <tissue evidence="1">Leaf</tissue>
    </source>
</reference>
<gene>
    <name evidence="1" type="ORF">GOP47_0019510</name>
</gene>
<comment type="caution">
    <text evidence="1">The sequence shown here is derived from an EMBL/GenBank/DDBJ whole genome shotgun (WGS) entry which is preliminary data.</text>
</comment>
<dbReference type="EMBL" id="JABFUD020000019">
    <property type="protein sequence ID" value="KAI5064815.1"/>
    <property type="molecule type" value="Genomic_DNA"/>
</dbReference>
<keyword evidence="2" id="KW-1185">Reference proteome</keyword>
<dbReference type="AlphaFoldDB" id="A0A9D4UBN6"/>